<proteinExistence type="predicted"/>
<organism evidence="2 3">
    <name type="scientific">Canna indica</name>
    <name type="common">Indian-shot</name>
    <dbReference type="NCBI Taxonomy" id="4628"/>
    <lineage>
        <taxon>Eukaryota</taxon>
        <taxon>Viridiplantae</taxon>
        <taxon>Streptophyta</taxon>
        <taxon>Embryophyta</taxon>
        <taxon>Tracheophyta</taxon>
        <taxon>Spermatophyta</taxon>
        <taxon>Magnoliopsida</taxon>
        <taxon>Liliopsida</taxon>
        <taxon>Zingiberales</taxon>
        <taxon>Cannaceae</taxon>
        <taxon>Canna</taxon>
    </lineage>
</organism>
<accession>A0AAQ3QEV5</accession>
<feature type="compositionally biased region" description="Basic and acidic residues" evidence="1">
    <location>
        <begin position="62"/>
        <end position="75"/>
    </location>
</feature>
<evidence type="ECO:0000313" key="3">
    <source>
        <dbReference type="Proteomes" id="UP001327560"/>
    </source>
</evidence>
<keyword evidence="3" id="KW-1185">Reference proteome</keyword>
<reference evidence="2 3" key="1">
    <citation type="submission" date="2023-10" db="EMBL/GenBank/DDBJ databases">
        <title>Chromosome-scale genome assembly provides insights into flower coloration mechanisms of Canna indica.</title>
        <authorList>
            <person name="Li C."/>
        </authorList>
    </citation>
    <scope>NUCLEOTIDE SEQUENCE [LARGE SCALE GENOMIC DNA]</scope>
    <source>
        <tissue evidence="2">Flower</tissue>
    </source>
</reference>
<evidence type="ECO:0000313" key="2">
    <source>
        <dbReference type="EMBL" id="WOL10176.1"/>
    </source>
</evidence>
<dbReference type="AlphaFoldDB" id="A0AAQ3QEV5"/>
<name>A0AAQ3QEV5_9LILI</name>
<protein>
    <submittedName>
        <fullName evidence="2">Uncharacterized protein</fullName>
    </submittedName>
</protein>
<gene>
    <name evidence="2" type="ORF">Cni_G18930</name>
</gene>
<evidence type="ECO:0000256" key="1">
    <source>
        <dbReference type="SAM" id="MobiDB-lite"/>
    </source>
</evidence>
<dbReference type="Proteomes" id="UP001327560">
    <property type="component" value="Chromosome 6"/>
</dbReference>
<feature type="compositionally biased region" description="Basic residues" evidence="1">
    <location>
        <begin position="49"/>
        <end position="61"/>
    </location>
</feature>
<dbReference type="EMBL" id="CP136895">
    <property type="protein sequence ID" value="WOL10176.1"/>
    <property type="molecule type" value="Genomic_DNA"/>
</dbReference>
<sequence length="152" mass="17375">MTVKVSSLVLGGPEIAKLPPARELSWSSRTTRSNLPRLCCAASEGVSSRKMRHRRKRKRRSSAPEEGKQTTEKGSLRAKGQKRDRRSFQWLWPPPARSINLPKATMWNGILRRSLRCQSARLRWMYYTALAAELVRLLVRMQGKVAYGCEPP</sequence>
<feature type="region of interest" description="Disordered" evidence="1">
    <location>
        <begin position="41"/>
        <end position="89"/>
    </location>
</feature>